<dbReference type="AlphaFoldDB" id="A0A1M5GTV1"/>
<evidence type="ECO:0000313" key="2">
    <source>
        <dbReference type="EMBL" id="SHG07141.1"/>
    </source>
</evidence>
<protein>
    <recommendedName>
        <fullName evidence="4">DUF456 domain-containing protein</fullName>
    </recommendedName>
</protein>
<dbReference type="Pfam" id="PF04306">
    <property type="entry name" value="DUF456"/>
    <property type="match status" value="1"/>
</dbReference>
<accession>A0A1M5GTV1</accession>
<feature type="transmembrane region" description="Helical" evidence="1">
    <location>
        <begin position="21"/>
        <end position="40"/>
    </location>
</feature>
<feature type="transmembrane region" description="Helical" evidence="1">
    <location>
        <begin position="155"/>
        <end position="177"/>
    </location>
</feature>
<evidence type="ECO:0008006" key="4">
    <source>
        <dbReference type="Google" id="ProtNLM"/>
    </source>
</evidence>
<evidence type="ECO:0000256" key="1">
    <source>
        <dbReference type="SAM" id="Phobius"/>
    </source>
</evidence>
<reference evidence="2 3" key="1">
    <citation type="submission" date="2016-11" db="EMBL/GenBank/DDBJ databases">
        <authorList>
            <person name="Jaros S."/>
            <person name="Januszkiewicz K."/>
            <person name="Wedrychowicz H."/>
        </authorList>
    </citation>
    <scope>NUCLEOTIDE SEQUENCE [LARGE SCALE GENOMIC DNA]</scope>
    <source>
        <strain evidence="2 3">DSM 6792</strain>
    </source>
</reference>
<organism evidence="2 3">
    <name type="scientific">Flavobacterium johnsoniae</name>
    <name type="common">Cytophaga johnsonae</name>
    <dbReference type="NCBI Taxonomy" id="986"/>
    <lineage>
        <taxon>Bacteria</taxon>
        <taxon>Pseudomonadati</taxon>
        <taxon>Bacteroidota</taxon>
        <taxon>Flavobacteriia</taxon>
        <taxon>Flavobacteriales</taxon>
        <taxon>Flavobacteriaceae</taxon>
        <taxon>Flavobacterium</taxon>
    </lineage>
</organism>
<evidence type="ECO:0000313" key="3">
    <source>
        <dbReference type="Proteomes" id="UP000184112"/>
    </source>
</evidence>
<proteinExistence type="predicted"/>
<keyword evidence="1" id="KW-0472">Membrane</keyword>
<dbReference type="Proteomes" id="UP000184112">
    <property type="component" value="Unassembled WGS sequence"/>
</dbReference>
<keyword evidence="1" id="KW-1133">Transmembrane helix</keyword>
<dbReference type="InterPro" id="IPR007403">
    <property type="entry name" value="DUF456"/>
</dbReference>
<keyword evidence="1" id="KW-0812">Transmembrane</keyword>
<feature type="transmembrane region" description="Helical" evidence="1">
    <location>
        <begin position="110"/>
        <end position="134"/>
    </location>
</feature>
<gene>
    <name evidence="2" type="ORF">SAMN05444388_101563</name>
</gene>
<feature type="transmembrane region" description="Helical" evidence="1">
    <location>
        <begin position="70"/>
        <end position="90"/>
    </location>
</feature>
<dbReference type="EMBL" id="FQWH01000001">
    <property type="protein sequence ID" value="SHG07141.1"/>
    <property type="molecule type" value="Genomic_DNA"/>
</dbReference>
<dbReference type="PANTHER" id="PTHR39165">
    <property type="entry name" value="IG HYPOTHETICAL 17883"/>
    <property type="match status" value="1"/>
</dbReference>
<dbReference type="PANTHER" id="PTHR39165:SF1">
    <property type="entry name" value="DUF456 DOMAIN-CONTAINING PROTEIN"/>
    <property type="match status" value="1"/>
</dbReference>
<sequence length="188" mass="20748">MFFLSIFIRLTNKLQIAKLHKNMDSLLLILGFICMVVGVFGSFLPVLPGLSSCWVGLLLLYLTKAVDNNYWLLGITLLLTIIITVLDYIIPAKGTKKFGGSSYGVWGTNIGLVIGILVPIPFGVIIGPFVGALVGEMIYDSTNHKRALKAATGSLLGFLASSFINFVFCIIYFGIFIHTTWEYRNLLF</sequence>
<name>A0A1M5GTV1_FLAJO</name>